<dbReference type="Proteomes" id="UP000244005">
    <property type="component" value="Unassembled WGS sequence"/>
</dbReference>
<keyword evidence="2" id="KW-1185">Reference proteome</keyword>
<dbReference type="EMBL" id="KZ772733">
    <property type="protein sequence ID" value="PTQ36750.1"/>
    <property type="molecule type" value="Genomic_DNA"/>
</dbReference>
<organism evidence="1 2">
    <name type="scientific">Marchantia polymorpha</name>
    <name type="common">Common liverwort</name>
    <name type="synonym">Marchantia aquatica</name>
    <dbReference type="NCBI Taxonomy" id="3197"/>
    <lineage>
        <taxon>Eukaryota</taxon>
        <taxon>Viridiplantae</taxon>
        <taxon>Streptophyta</taxon>
        <taxon>Embryophyta</taxon>
        <taxon>Marchantiophyta</taxon>
        <taxon>Marchantiopsida</taxon>
        <taxon>Marchantiidae</taxon>
        <taxon>Marchantiales</taxon>
        <taxon>Marchantiaceae</taxon>
        <taxon>Marchantia</taxon>
    </lineage>
</organism>
<dbReference type="AlphaFoldDB" id="A0A2R6WSB5"/>
<accession>A0A2R6WSB5</accession>
<reference evidence="2" key="1">
    <citation type="journal article" date="2017" name="Cell">
        <title>Insights into land plant evolution garnered from the Marchantia polymorpha genome.</title>
        <authorList>
            <person name="Bowman J.L."/>
            <person name="Kohchi T."/>
            <person name="Yamato K.T."/>
            <person name="Jenkins J."/>
            <person name="Shu S."/>
            <person name="Ishizaki K."/>
            <person name="Yamaoka S."/>
            <person name="Nishihama R."/>
            <person name="Nakamura Y."/>
            <person name="Berger F."/>
            <person name="Adam C."/>
            <person name="Aki S.S."/>
            <person name="Althoff F."/>
            <person name="Araki T."/>
            <person name="Arteaga-Vazquez M.A."/>
            <person name="Balasubrmanian S."/>
            <person name="Barry K."/>
            <person name="Bauer D."/>
            <person name="Boehm C.R."/>
            <person name="Briginshaw L."/>
            <person name="Caballero-Perez J."/>
            <person name="Catarino B."/>
            <person name="Chen F."/>
            <person name="Chiyoda S."/>
            <person name="Chovatia M."/>
            <person name="Davies K.M."/>
            <person name="Delmans M."/>
            <person name="Demura T."/>
            <person name="Dierschke T."/>
            <person name="Dolan L."/>
            <person name="Dorantes-Acosta A.E."/>
            <person name="Eklund D.M."/>
            <person name="Florent S.N."/>
            <person name="Flores-Sandoval E."/>
            <person name="Fujiyama A."/>
            <person name="Fukuzawa H."/>
            <person name="Galik B."/>
            <person name="Grimanelli D."/>
            <person name="Grimwood J."/>
            <person name="Grossniklaus U."/>
            <person name="Hamada T."/>
            <person name="Haseloff J."/>
            <person name="Hetherington A.J."/>
            <person name="Higo A."/>
            <person name="Hirakawa Y."/>
            <person name="Hundley H.N."/>
            <person name="Ikeda Y."/>
            <person name="Inoue K."/>
            <person name="Inoue S.I."/>
            <person name="Ishida S."/>
            <person name="Jia Q."/>
            <person name="Kakita M."/>
            <person name="Kanazawa T."/>
            <person name="Kawai Y."/>
            <person name="Kawashima T."/>
            <person name="Kennedy M."/>
            <person name="Kinose K."/>
            <person name="Kinoshita T."/>
            <person name="Kohara Y."/>
            <person name="Koide E."/>
            <person name="Komatsu K."/>
            <person name="Kopischke S."/>
            <person name="Kubo M."/>
            <person name="Kyozuka J."/>
            <person name="Lagercrantz U."/>
            <person name="Lin S.S."/>
            <person name="Lindquist E."/>
            <person name="Lipzen A.M."/>
            <person name="Lu C.W."/>
            <person name="De Luna E."/>
            <person name="Martienssen R.A."/>
            <person name="Minamino N."/>
            <person name="Mizutani M."/>
            <person name="Mizutani M."/>
            <person name="Mochizuki N."/>
            <person name="Monte I."/>
            <person name="Mosher R."/>
            <person name="Nagasaki H."/>
            <person name="Nakagami H."/>
            <person name="Naramoto S."/>
            <person name="Nishitani K."/>
            <person name="Ohtani M."/>
            <person name="Okamoto T."/>
            <person name="Okumura M."/>
            <person name="Phillips J."/>
            <person name="Pollak B."/>
            <person name="Reinders A."/>
            <person name="Rovekamp M."/>
            <person name="Sano R."/>
            <person name="Sawa S."/>
            <person name="Schmid M.W."/>
            <person name="Shirakawa M."/>
            <person name="Solano R."/>
            <person name="Spunde A."/>
            <person name="Suetsugu N."/>
            <person name="Sugano S."/>
            <person name="Sugiyama A."/>
            <person name="Sun R."/>
            <person name="Suzuki Y."/>
            <person name="Takenaka M."/>
            <person name="Takezawa D."/>
            <person name="Tomogane H."/>
            <person name="Tsuzuki M."/>
            <person name="Ueda T."/>
            <person name="Umeda M."/>
            <person name="Ward J.M."/>
            <person name="Watanabe Y."/>
            <person name="Yazaki K."/>
            <person name="Yokoyama R."/>
            <person name="Yoshitake Y."/>
            <person name="Yotsui I."/>
            <person name="Zachgo S."/>
            <person name="Schmutz J."/>
        </authorList>
    </citation>
    <scope>NUCLEOTIDE SEQUENCE [LARGE SCALE GENOMIC DNA]</scope>
    <source>
        <strain evidence="2">Tak-1</strain>
    </source>
</reference>
<proteinExistence type="predicted"/>
<evidence type="ECO:0000313" key="1">
    <source>
        <dbReference type="EMBL" id="PTQ36750.1"/>
    </source>
</evidence>
<gene>
    <name evidence="1" type="ORF">MARPO_0061s0027</name>
</gene>
<evidence type="ECO:0000313" key="2">
    <source>
        <dbReference type="Proteomes" id="UP000244005"/>
    </source>
</evidence>
<sequence>MKAFWLFGDSRLDELANIIFVHLATCKYFWSCLIHHCVHSEASDRQPVLQLQSWRWIPKAEEQGTKRFLIAGSGATLTRRQRLVLVLLVFPILPTHMHDIRSRSPRQDDDDDVTKILKSDIILIETYGSRTRDLIS</sequence>
<protein>
    <submittedName>
        <fullName evidence="1">Uncharacterized protein</fullName>
    </submittedName>
</protein>
<name>A0A2R6WSB5_MARPO</name>
<dbReference type="Gramene" id="Mp1g24980.1">
    <property type="protein sequence ID" value="Mp1g24980.1.cds1"/>
    <property type="gene ID" value="Mp1g24980"/>
</dbReference>